<name>A0A6J4KK14_9CYAN</name>
<keyword evidence="1" id="KW-1133">Transmembrane helix</keyword>
<reference evidence="2" key="1">
    <citation type="submission" date="2020-02" db="EMBL/GenBank/DDBJ databases">
        <authorList>
            <person name="Meier V. D."/>
        </authorList>
    </citation>
    <scope>NUCLEOTIDE SEQUENCE</scope>
    <source>
        <strain evidence="2">AVDCRST_MAG94</strain>
    </source>
</reference>
<proteinExistence type="predicted"/>
<gene>
    <name evidence="2" type="ORF">AVDCRST_MAG94-775</name>
</gene>
<sequence>MDDRSAYSTYRNCCDQSSKLFLLFISAIELYLNPVIYVGVVWKE</sequence>
<keyword evidence="1" id="KW-0472">Membrane</keyword>
<organism evidence="2">
    <name type="scientific">uncultured Leptolyngbya sp</name>
    <dbReference type="NCBI Taxonomy" id="332963"/>
    <lineage>
        <taxon>Bacteria</taxon>
        <taxon>Bacillati</taxon>
        <taxon>Cyanobacteriota</taxon>
        <taxon>Cyanophyceae</taxon>
        <taxon>Leptolyngbyales</taxon>
        <taxon>Leptolyngbyaceae</taxon>
        <taxon>Leptolyngbya group</taxon>
        <taxon>Leptolyngbya</taxon>
        <taxon>environmental samples</taxon>
    </lineage>
</organism>
<dbReference type="AlphaFoldDB" id="A0A6J4KK14"/>
<dbReference type="EMBL" id="CADCTY010000262">
    <property type="protein sequence ID" value="CAA9307787.1"/>
    <property type="molecule type" value="Genomic_DNA"/>
</dbReference>
<evidence type="ECO:0000313" key="2">
    <source>
        <dbReference type="EMBL" id="CAA9307787.1"/>
    </source>
</evidence>
<protein>
    <submittedName>
        <fullName evidence="2">Uncharacterized protein</fullName>
    </submittedName>
</protein>
<keyword evidence="1" id="KW-0812">Transmembrane</keyword>
<feature type="transmembrane region" description="Helical" evidence="1">
    <location>
        <begin position="20"/>
        <end position="42"/>
    </location>
</feature>
<evidence type="ECO:0000256" key="1">
    <source>
        <dbReference type="SAM" id="Phobius"/>
    </source>
</evidence>
<accession>A0A6J4KK14</accession>